<evidence type="ECO:0000256" key="2">
    <source>
        <dbReference type="PROSITE-ProRule" id="PRU00708"/>
    </source>
</evidence>
<dbReference type="Pfam" id="PF01535">
    <property type="entry name" value="PPR"/>
    <property type="match status" value="6"/>
</dbReference>
<feature type="repeat" description="PPR" evidence="2">
    <location>
        <begin position="410"/>
        <end position="444"/>
    </location>
</feature>
<dbReference type="InParanoid" id="A0A6I9SFE9"/>
<dbReference type="Pfam" id="PF20431">
    <property type="entry name" value="E_motif"/>
    <property type="match status" value="1"/>
</dbReference>
<dbReference type="GeneID" id="105060730"/>
<dbReference type="GO" id="GO:0008270">
    <property type="term" value="F:zinc ion binding"/>
    <property type="evidence" value="ECO:0007669"/>
    <property type="project" value="InterPro"/>
</dbReference>
<feature type="repeat" description="PPR" evidence="2">
    <location>
        <begin position="243"/>
        <end position="273"/>
    </location>
</feature>
<reference evidence="5" key="1">
    <citation type="submission" date="2025-08" db="UniProtKB">
        <authorList>
            <consortium name="RefSeq"/>
        </authorList>
    </citation>
    <scope>IDENTIFICATION</scope>
</reference>
<name>A0A6I9SFE9_ELAGV</name>
<dbReference type="PANTHER" id="PTHR47926">
    <property type="entry name" value="PENTATRICOPEPTIDE REPEAT-CONTAINING PROTEIN"/>
    <property type="match status" value="1"/>
</dbReference>
<dbReference type="Gene3D" id="1.25.40.10">
    <property type="entry name" value="Tetratricopeptide repeat domain"/>
    <property type="match status" value="5"/>
</dbReference>
<dbReference type="AlphaFoldDB" id="A0A6I9SFE9"/>
<evidence type="ECO:0000256" key="1">
    <source>
        <dbReference type="ARBA" id="ARBA00022737"/>
    </source>
</evidence>
<protein>
    <submittedName>
        <fullName evidence="5">Pentatricopeptide repeat-containing protein At1g25360-like</fullName>
    </submittedName>
</protein>
<dbReference type="GO" id="GO:0009451">
    <property type="term" value="P:RNA modification"/>
    <property type="evidence" value="ECO:0007669"/>
    <property type="project" value="InterPro"/>
</dbReference>
<dbReference type="FunFam" id="1.25.40.10:FF:000677">
    <property type="entry name" value="Pentatricopeptide repeat-containing protein"/>
    <property type="match status" value="1"/>
</dbReference>
<evidence type="ECO:0000313" key="5">
    <source>
        <dbReference type="RefSeq" id="XP_010942837.1"/>
    </source>
</evidence>
<dbReference type="PANTHER" id="PTHR47926:SF541">
    <property type="entry name" value="DYW DOMAIN-CONTAINING PROTEIN"/>
    <property type="match status" value="1"/>
</dbReference>
<proteinExistence type="predicted"/>
<dbReference type="KEGG" id="egu:105060730"/>
<feature type="repeat" description="PPR" evidence="2">
    <location>
        <begin position="511"/>
        <end position="545"/>
    </location>
</feature>
<dbReference type="Pfam" id="PF13041">
    <property type="entry name" value="PPR_2"/>
    <property type="match status" value="3"/>
</dbReference>
<keyword evidence="1" id="KW-0677">Repeat</keyword>
<dbReference type="OrthoDB" id="185373at2759"/>
<feature type="repeat" description="PPR" evidence="2">
    <location>
        <begin position="274"/>
        <end position="308"/>
    </location>
</feature>
<evidence type="ECO:0000259" key="3">
    <source>
        <dbReference type="Pfam" id="PF14432"/>
    </source>
</evidence>
<dbReference type="Proteomes" id="UP000504607">
    <property type="component" value="Unplaced"/>
</dbReference>
<keyword evidence="4" id="KW-1185">Reference proteome</keyword>
<feature type="domain" description="DYW" evidence="3">
    <location>
        <begin position="726"/>
        <end position="818"/>
    </location>
</feature>
<dbReference type="Pfam" id="PF14432">
    <property type="entry name" value="DYW_deaminase"/>
    <property type="match status" value="1"/>
</dbReference>
<accession>A0A6I9SFE9</accession>
<feature type="repeat" description="PPR" evidence="2">
    <location>
        <begin position="137"/>
        <end position="171"/>
    </location>
</feature>
<dbReference type="InterPro" id="IPR046960">
    <property type="entry name" value="PPR_At4g14850-like_plant"/>
</dbReference>
<sequence length="818" mass="90196">MPPSPPYTPLLPLQSFDVAKLANRFAAHLQLLSAVLPKTSASPPATTSPTPLLRRLRALHAHVLASGFKPRAHILNRLIDLYAKSGDLPSARCLFDAASPAPADAVAATSLVNAYAASGHLPLARRLFDRTPLPARDTVFYNAMISSYARAGDGLPALVVFREMLQDGFRPDNYTFTGVLSAAAAIIGLEPAHCGQLHCSVVKSGTEHAISVSNALISLYFKCDSPETAVLAREVFDRMVERDELTWTTMVVGYVRRGDIGEARQVFDDVEGRFNVIWNAMISGYVHCGLFLEALEMFRRMYSIGIPLDEFTYTSVLSACESAGLFNHGKAVHAHIIRSGPDFNPVSALPVENVLITLYSNGGKIDVAKRIFDDIERKDAVSWNAILTGYVNCGHIDDALAIFNAMPHRHELAWLVMISGFVHNGLAEEGLKLFSRMRAEGAKPCDYMYASTIAACGELGALKHGQQIHAHLIQFGYQSSNSAGNALLTMYAKCGAVEEAHIVFLVMPNVDSISWNAMIAALGHHGHGREAIELFEQMIGEGIFPDRITFLTILSACNHAGLVDEGFRYFESMKNDYGIIPGEDHYAQLIDLLGRAGRIGEAWDMIKSMPSEPGPSIWEAILSGCRIHGDMDLGIHAAEQLFKMIPRHDGTYVLLSNIYAAIGRWGDVARVRKLMKDRGVKKEPGCSWIEVANKVHVFLVNDARHPEVQEVYKFLEILGVKMRKLGYVPDTKFVLHDVESEKKEYALSTHSEKLAVGYGLLKLPAGATVIVLKNLRICGDCHTAIMLMSKAVDREIIVRDVKRFHHFKNGECSCRNYW</sequence>
<gene>
    <name evidence="5" type="primary">LOC105060730</name>
</gene>
<dbReference type="PROSITE" id="PS51375">
    <property type="entry name" value="PPR"/>
    <property type="match status" value="6"/>
</dbReference>
<dbReference type="FunFam" id="1.25.40.10:FF:000566">
    <property type="entry name" value="Pentatricopeptide repeat-containing protein"/>
    <property type="match status" value="1"/>
</dbReference>
<evidence type="ECO:0000313" key="4">
    <source>
        <dbReference type="Proteomes" id="UP000504607"/>
    </source>
</evidence>
<dbReference type="GO" id="GO:0003723">
    <property type="term" value="F:RNA binding"/>
    <property type="evidence" value="ECO:0007669"/>
    <property type="project" value="InterPro"/>
</dbReference>
<organism evidence="4 5">
    <name type="scientific">Elaeis guineensis var. tenera</name>
    <name type="common">Oil palm</name>
    <dbReference type="NCBI Taxonomy" id="51953"/>
    <lineage>
        <taxon>Eukaryota</taxon>
        <taxon>Viridiplantae</taxon>
        <taxon>Streptophyta</taxon>
        <taxon>Embryophyta</taxon>
        <taxon>Tracheophyta</taxon>
        <taxon>Spermatophyta</taxon>
        <taxon>Magnoliopsida</taxon>
        <taxon>Liliopsida</taxon>
        <taxon>Arecaceae</taxon>
        <taxon>Arecoideae</taxon>
        <taxon>Cocoseae</taxon>
        <taxon>Elaeidinae</taxon>
        <taxon>Elaeis</taxon>
    </lineage>
</organism>
<dbReference type="InterPro" id="IPR032867">
    <property type="entry name" value="DYW_dom"/>
</dbReference>
<dbReference type="InterPro" id="IPR002885">
    <property type="entry name" value="PPR_rpt"/>
</dbReference>
<feature type="repeat" description="PPR" evidence="2">
    <location>
        <begin position="379"/>
        <end position="409"/>
    </location>
</feature>
<dbReference type="InterPro" id="IPR046848">
    <property type="entry name" value="E_motif"/>
</dbReference>
<dbReference type="InterPro" id="IPR011990">
    <property type="entry name" value="TPR-like_helical_dom_sf"/>
</dbReference>
<dbReference type="RefSeq" id="XP_010942837.1">
    <property type="nucleotide sequence ID" value="XM_010944535.3"/>
</dbReference>
<dbReference type="FunCoup" id="A0A6I9SFE9">
    <property type="interactions" value="119"/>
</dbReference>
<dbReference type="NCBIfam" id="TIGR00756">
    <property type="entry name" value="PPR"/>
    <property type="match status" value="8"/>
</dbReference>